<dbReference type="EMBL" id="AJIX01000028">
    <property type="protein sequence ID" value="KGR08562.1"/>
    <property type="molecule type" value="Genomic_DNA"/>
</dbReference>
<accession>A0AB34PPD0</accession>
<keyword evidence="4" id="KW-0227">DNA damage</keyword>
<comment type="subcellular location">
    <subcellularLocation>
        <location evidence="1">Nucleus</location>
    </subcellularLocation>
</comment>
<evidence type="ECO:0000256" key="1">
    <source>
        <dbReference type="ARBA" id="ARBA00004123"/>
    </source>
</evidence>
<name>A0AB34PPD0_CANAX</name>
<keyword evidence="7" id="KW-0539">Nucleus</keyword>
<evidence type="ECO:0000256" key="5">
    <source>
        <dbReference type="ARBA" id="ARBA00022880"/>
    </source>
</evidence>
<dbReference type="GO" id="GO:0000076">
    <property type="term" value="P:DNA replication checkpoint signaling"/>
    <property type="evidence" value="ECO:0007669"/>
    <property type="project" value="TreeGrafter"/>
</dbReference>
<dbReference type="PANTHER" id="PTHR22940">
    <property type="entry name" value="TIMEOUT/TIMELESS-2"/>
    <property type="match status" value="1"/>
</dbReference>
<feature type="region of interest" description="Disordered" evidence="10">
    <location>
        <begin position="1177"/>
        <end position="1263"/>
    </location>
</feature>
<dbReference type="GO" id="GO:0043111">
    <property type="term" value="P:replication fork arrest"/>
    <property type="evidence" value="ECO:0007669"/>
    <property type="project" value="TreeGrafter"/>
</dbReference>
<feature type="domain" description="Timeless N-terminal" evidence="11">
    <location>
        <begin position="97"/>
        <end position="414"/>
    </location>
</feature>
<evidence type="ECO:0000259" key="11">
    <source>
        <dbReference type="Pfam" id="PF04821"/>
    </source>
</evidence>
<evidence type="ECO:0000256" key="10">
    <source>
        <dbReference type="SAM" id="MobiDB-lite"/>
    </source>
</evidence>
<evidence type="ECO:0000256" key="4">
    <source>
        <dbReference type="ARBA" id="ARBA00022763"/>
    </source>
</evidence>
<keyword evidence="6" id="KW-0234">DNA repair</keyword>
<keyword evidence="9" id="KW-0131">Cell cycle</keyword>
<reference evidence="12 13" key="1">
    <citation type="submission" date="2013-12" db="EMBL/GenBank/DDBJ databases">
        <title>The Genome Sequence of Candida albicans P78048.</title>
        <authorList>
            <consortium name="The Broad Institute Genome Sequencing Platform"/>
            <consortium name="The Broad Institute Genome Sequencing Center for Infectious Disease"/>
            <person name="Cuomo C."/>
            <person name="Bennett R."/>
            <person name="Hirakawa M."/>
            <person name="Noverr M."/>
            <person name="Mitchell A."/>
            <person name="Young S.K."/>
            <person name="Zeng Q."/>
            <person name="Gargeya S."/>
            <person name="Fitzgerald M."/>
            <person name="Abouelleil A."/>
            <person name="Alvarado L."/>
            <person name="Berlin A.M."/>
            <person name="Chapman S.B."/>
            <person name="Dewar J."/>
            <person name="Goldberg J."/>
            <person name="Griggs A."/>
            <person name="Gujja S."/>
            <person name="Hansen M."/>
            <person name="Howarth C."/>
            <person name="Imamovic A."/>
            <person name="Larimer J."/>
            <person name="McCowan C."/>
            <person name="Murphy C."/>
            <person name="Pearson M."/>
            <person name="Priest M."/>
            <person name="Roberts A."/>
            <person name="Saif S."/>
            <person name="Shea T."/>
            <person name="Sykes S."/>
            <person name="Wortman J."/>
            <person name="Nusbaum C."/>
            <person name="Birren B."/>
        </authorList>
    </citation>
    <scope>NUCLEOTIDE SEQUENCE [LARGE SCALE GENOMIC DNA]</scope>
    <source>
        <strain evidence="12 13">P78048</strain>
    </source>
</reference>
<evidence type="ECO:0000256" key="8">
    <source>
        <dbReference type="ARBA" id="ARBA00023254"/>
    </source>
</evidence>
<dbReference type="InterPro" id="IPR006906">
    <property type="entry name" value="Timeless_N"/>
</dbReference>
<keyword evidence="8" id="KW-0469">Meiosis</keyword>
<evidence type="ECO:0000256" key="7">
    <source>
        <dbReference type="ARBA" id="ARBA00023242"/>
    </source>
</evidence>
<gene>
    <name evidence="12" type="ORF">MG3_04121</name>
</gene>
<dbReference type="GO" id="GO:0006281">
    <property type="term" value="P:DNA repair"/>
    <property type="evidence" value="ECO:0007669"/>
    <property type="project" value="UniProtKB-KW"/>
</dbReference>
<proteinExistence type="inferred from homology"/>
<keyword evidence="5" id="KW-0236">DNA replication inhibitor</keyword>
<feature type="compositionally biased region" description="Acidic residues" evidence="10">
    <location>
        <begin position="1179"/>
        <end position="1189"/>
    </location>
</feature>
<evidence type="ECO:0000256" key="3">
    <source>
        <dbReference type="ARBA" id="ARBA00021529"/>
    </source>
</evidence>
<dbReference type="GO" id="GO:0051321">
    <property type="term" value="P:meiotic cell cycle"/>
    <property type="evidence" value="ECO:0007669"/>
    <property type="project" value="UniProtKB-KW"/>
</dbReference>
<dbReference type="InterPro" id="IPR044998">
    <property type="entry name" value="Timeless"/>
</dbReference>
<dbReference type="GO" id="GO:0003677">
    <property type="term" value="F:DNA binding"/>
    <property type="evidence" value="ECO:0007669"/>
    <property type="project" value="TreeGrafter"/>
</dbReference>
<feature type="compositionally biased region" description="Polar residues" evidence="10">
    <location>
        <begin position="1211"/>
        <end position="1226"/>
    </location>
</feature>
<comment type="similarity">
    <text evidence="2">Belongs to the timeless family.</text>
</comment>
<dbReference type="PANTHER" id="PTHR22940:SF4">
    <property type="entry name" value="PROTEIN TIMELESS HOMOLOG"/>
    <property type="match status" value="1"/>
</dbReference>
<evidence type="ECO:0000313" key="12">
    <source>
        <dbReference type="EMBL" id="KGR08562.1"/>
    </source>
</evidence>
<evidence type="ECO:0000256" key="2">
    <source>
        <dbReference type="ARBA" id="ARBA00008174"/>
    </source>
</evidence>
<dbReference type="Pfam" id="PF04821">
    <property type="entry name" value="TIMELESS"/>
    <property type="match status" value="1"/>
</dbReference>
<organism evidence="12 13">
    <name type="scientific">Candida albicans P78048</name>
    <dbReference type="NCBI Taxonomy" id="1094989"/>
    <lineage>
        <taxon>Eukaryota</taxon>
        <taxon>Fungi</taxon>
        <taxon>Dikarya</taxon>
        <taxon>Ascomycota</taxon>
        <taxon>Saccharomycotina</taxon>
        <taxon>Pichiomycetes</taxon>
        <taxon>Debaryomycetaceae</taxon>
        <taxon>Candida/Lodderomyces clade</taxon>
        <taxon>Candida</taxon>
    </lineage>
</organism>
<comment type="caution">
    <text evidence="12">The sequence shown here is derived from an EMBL/GenBank/DDBJ whole genome shotgun (WGS) entry which is preliminary data.</text>
</comment>
<evidence type="ECO:0000313" key="13">
    <source>
        <dbReference type="Proteomes" id="UP000030161"/>
    </source>
</evidence>
<dbReference type="Proteomes" id="UP000030161">
    <property type="component" value="Unassembled WGS sequence"/>
</dbReference>
<evidence type="ECO:0000256" key="6">
    <source>
        <dbReference type="ARBA" id="ARBA00023204"/>
    </source>
</evidence>
<feature type="compositionally biased region" description="Basic residues" evidence="10">
    <location>
        <begin position="1060"/>
        <end position="1071"/>
    </location>
</feature>
<protein>
    <recommendedName>
        <fullName evidence="3">Topoisomerase 1-associated factor 1</fullName>
    </recommendedName>
</protein>
<sequence>MSDYESGSDIDNYYEADEFDDFIEYSDNEVEQEKSKPTPGQIEVEEIEEPEEDRIRTLTTTLKPNETQAQKLLKAHISVLVSALGGPDHTSDIQPPPYKLGHDALACLKDIKRWIRAVDEKKNNYEVALACAESGLVTNDLIVIMCQWEDKMQKKEIIKNKTTTEKTMLACLELLVLLTWPVEFGKDLSESQKLLYSEIKKVHVSYKKQILMFNNGQLLKAAIRLVLPTIAKSRIDREPRDNQILKLVLYLIRNLLAIEPANLSISNKSRKGASVTASDLPLGVTQDDISINNVLSVFKKNKVLMLLLTISGSLGTEFDRDMFGEICLESIYLIIKGLSASEVLVKKNLGSTPVAAPSQNTVPDAINASQPLQPVTTTVGMQLQDLLATESKKKKIQTQNIASRHGRFGSLLSIRSADSNSFVVSGQEALINTDSSLAKLDKSKKWKDRTYFKYDSDEYVNTSTPVYLNLTGQDILYNFVEQFLSGGCFNNLIECMGSRLTSQTDLNMVDELTLASYFFTISWFLSYQRERIGLDSENKELNYGSVGAALSEVNFILIIGYFRDSFSVKKWNSLHVAMICFKELLQISNSVFGKEITNQTGEGDEISQHEIDRELAEGIIRKLFSFNDFLSIIVQIPQTAAKHSPDYLRVSVSVVHILLKAFETFANEDVHLYIQSKRKQSKRNRKRVNNLDKSTEDRLRDVIYASDEELDQSSAKEITQERKLDFKKTEARFFHQAIVSTYINYLSRYEDLSNQEIKTCLSYFHRLFVVRKDFTGLYRLDFMQLLQKLRNYLQRGSSLRLQVEEFIYYFMKKFKTAFERFPMPIEVLFPRFEDNECKVYLATGEVYEKEETTSTSRSPRLAKDLEFVRDFGLDDQIKILVSQLHVQEKQSLLKWLIQELERIINDRILNSDSIAELNASNQQRRLFINNGYLRFLLRIIGFDLPYTMEEVPELATTVDMEHLTKVTELIKKWDSSQPVIFEDDKVPSYFVRTREAGYDEDQYNENDQEYDFDDDSIAFETEANPNSNRNHVSELDHLEELERQLSSNGSRVNSKERNGTKGKARKKSKEKKRPEPKKVRGLKRRRIPKDLLDDDDSQHVVKSAEFVHDSDDESDDEKDKAFFEREEKMRSLLNDMGGIATSEQLKEIQKVWKNLETGGNNKVASTVAKAVKEVGLFVEDSDNDDEVEEESRNSAPVNEEADRTIFESGEVDTQQDLSDDTSNTSDMESETETTKRSFVEDQEEISHVQSKRKRLVISDDEEE</sequence>
<feature type="region of interest" description="Disordered" evidence="10">
    <location>
        <begin position="1042"/>
        <end position="1098"/>
    </location>
</feature>
<evidence type="ECO:0000256" key="9">
    <source>
        <dbReference type="ARBA" id="ARBA00023306"/>
    </source>
</evidence>
<dbReference type="GO" id="GO:0031298">
    <property type="term" value="C:replication fork protection complex"/>
    <property type="evidence" value="ECO:0007669"/>
    <property type="project" value="TreeGrafter"/>
</dbReference>
<dbReference type="AlphaFoldDB" id="A0AB34PPD0"/>